<dbReference type="FunFam" id="2.60.40.1120:FF:000004">
    <property type="entry name" value="Carboxypeptidase E"/>
    <property type="match status" value="1"/>
</dbReference>
<dbReference type="CDD" id="cd11308">
    <property type="entry name" value="Peptidase_M14NE-CP-C_like"/>
    <property type="match status" value="1"/>
</dbReference>
<dbReference type="GO" id="GO:0008270">
    <property type="term" value="F:zinc ion binding"/>
    <property type="evidence" value="ECO:0007669"/>
    <property type="project" value="InterPro"/>
</dbReference>
<keyword evidence="6" id="KW-0378">Hydrolase</keyword>
<dbReference type="PROSITE" id="PS00133">
    <property type="entry name" value="CARBOXYPEPT_ZN_2"/>
    <property type="match status" value="1"/>
</dbReference>
<dbReference type="InterPro" id="IPR057247">
    <property type="entry name" value="CARBOXYPEPT_ZN_2"/>
</dbReference>
<evidence type="ECO:0000256" key="7">
    <source>
        <dbReference type="ARBA" id="ARBA00022833"/>
    </source>
</evidence>
<dbReference type="OrthoDB" id="10249045at2759"/>
<dbReference type="PANTHER" id="PTHR11532:SF80">
    <property type="entry name" value="CARBOXYPEPTIDASE N CATALYTIC CHAIN"/>
    <property type="match status" value="1"/>
</dbReference>
<comment type="similarity">
    <text evidence="2 10">Belongs to the peptidase M14 family.</text>
</comment>
<evidence type="ECO:0000256" key="11">
    <source>
        <dbReference type="SAM" id="MobiDB-lite"/>
    </source>
</evidence>
<keyword evidence="8" id="KW-0482">Metalloprotease</keyword>
<feature type="region of interest" description="Disordered" evidence="11">
    <location>
        <begin position="442"/>
        <end position="466"/>
    </location>
</feature>
<dbReference type="PRINTS" id="PR00765">
    <property type="entry name" value="CRBOXYPTASEA"/>
</dbReference>
<evidence type="ECO:0000256" key="6">
    <source>
        <dbReference type="ARBA" id="ARBA00022801"/>
    </source>
</evidence>
<dbReference type="Gene3D" id="2.60.40.1120">
    <property type="entry name" value="Carboxypeptidase-like, regulatory domain"/>
    <property type="match status" value="1"/>
</dbReference>
<dbReference type="InterPro" id="IPR008969">
    <property type="entry name" value="CarboxyPept-like_regulatory"/>
</dbReference>
<evidence type="ECO:0000256" key="8">
    <source>
        <dbReference type="ARBA" id="ARBA00023049"/>
    </source>
</evidence>
<evidence type="ECO:0000313" key="13">
    <source>
        <dbReference type="EMBL" id="ROI81849.1"/>
    </source>
</evidence>
<dbReference type="PANTHER" id="PTHR11532">
    <property type="entry name" value="PROTEASE M14 CARBOXYPEPTIDASE"/>
    <property type="match status" value="1"/>
</dbReference>
<evidence type="ECO:0000256" key="5">
    <source>
        <dbReference type="ARBA" id="ARBA00022723"/>
    </source>
</evidence>
<keyword evidence="7" id="KW-0862">Zinc</keyword>
<dbReference type="GO" id="GO:0006518">
    <property type="term" value="P:peptide metabolic process"/>
    <property type="evidence" value="ECO:0007669"/>
    <property type="project" value="TreeGrafter"/>
</dbReference>
<dbReference type="Proteomes" id="UP000281406">
    <property type="component" value="Unassembled WGS sequence"/>
</dbReference>
<evidence type="ECO:0000256" key="3">
    <source>
        <dbReference type="ARBA" id="ARBA00022645"/>
    </source>
</evidence>
<accession>A0A3N0XQU9</accession>
<evidence type="ECO:0000256" key="2">
    <source>
        <dbReference type="ARBA" id="ARBA00005988"/>
    </source>
</evidence>
<dbReference type="SMART" id="SM00631">
    <property type="entry name" value="Zn_pept"/>
    <property type="match status" value="1"/>
</dbReference>
<evidence type="ECO:0000313" key="14">
    <source>
        <dbReference type="Proteomes" id="UP000281406"/>
    </source>
</evidence>
<protein>
    <submittedName>
        <fullName evidence="13">Carboxypeptidase N catalytic chain</fullName>
    </submittedName>
</protein>
<dbReference type="GO" id="GO:0004181">
    <property type="term" value="F:metallocarboxypeptidase activity"/>
    <property type="evidence" value="ECO:0007669"/>
    <property type="project" value="InterPro"/>
</dbReference>
<evidence type="ECO:0000256" key="9">
    <source>
        <dbReference type="ARBA" id="ARBA00023180"/>
    </source>
</evidence>
<feature type="domain" description="Peptidase M14" evidence="12">
    <location>
        <begin position="84"/>
        <end position="356"/>
    </location>
</feature>
<dbReference type="PROSITE" id="PS00132">
    <property type="entry name" value="CARBOXYPEPT_ZN_1"/>
    <property type="match status" value="1"/>
</dbReference>
<name>A0A3N0XQU9_ANAGA</name>
<dbReference type="Gene3D" id="3.40.630.10">
    <property type="entry name" value="Zn peptidases"/>
    <property type="match status" value="1"/>
</dbReference>
<proteinExistence type="inferred from homology"/>
<dbReference type="Pfam" id="PF00246">
    <property type="entry name" value="Peptidase_M14"/>
    <property type="match status" value="1"/>
</dbReference>
<sequence>MVWVRESREREEGPSLLALLSGSERRSRGRRQTGRAGLRKRVRKRSGALFAEQSGTMLSGSSLIWIGALLLGLEALLTGASDFQHHGYEEMVRALFAVQSECPYITRIYSIGRSVEGRHLYVLEFSDNPGIHEALEPEFKYVGNMHGNEVLGRELLIYLAQFLCEEYRAGNERITRLIHDTRIHILPSMNPDGYEVAARQGPEFNGYLVGRGNAKEVDLNRNFPDLNALMYYYEKHNGQNHHLPLPDNWELQVEPETLAVIKWMQNYNFILSANLHGGAVVANYPFDKSREPRIRGKTTYSATPDDKMFRKDFNYLHTNCFEITLELSCDKFPPATALASEWLANREALVSYMEQVHHGIKGMVYDENNNPISNAVISVAGVNHDITGGTDGDYFRLLLPGTYTVTASALGYQPFTSMVTVGPAEAVQLHFYLKVQPKGTNSNMKGYPNKKGPSTAKIPPTNLGPR</sequence>
<keyword evidence="9" id="KW-0325">Glycoprotein</keyword>
<comment type="caution">
    <text evidence="13">The sequence shown here is derived from an EMBL/GenBank/DDBJ whole genome shotgun (WGS) entry which is preliminary data.</text>
</comment>
<dbReference type="PROSITE" id="PS52035">
    <property type="entry name" value="PEPTIDASE_M14"/>
    <property type="match status" value="1"/>
</dbReference>
<gene>
    <name evidence="13" type="ORF">DPX16_22084</name>
</gene>
<dbReference type="AlphaFoldDB" id="A0A3N0XQU9"/>
<evidence type="ECO:0000256" key="10">
    <source>
        <dbReference type="PROSITE-ProRule" id="PRU01379"/>
    </source>
</evidence>
<dbReference type="SUPFAM" id="SSF49464">
    <property type="entry name" value="Carboxypeptidase regulatory domain-like"/>
    <property type="match status" value="1"/>
</dbReference>
<reference evidence="13 14" key="1">
    <citation type="submission" date="2018-10" db="EMBL/GenBank/DDBJ databases">
        <title>Genome assembly for a Yunnan-Guizhou Plateau 3E fish, Anabarilius grahami (Regan), and its evolutionary and genetic applications.</title>
        <authorList>
            <person name="Jiang W."/>
        </authorList>
    </citation>
    <scope>NUCLEOTIDE SEQUENCE [LARGE SCALE GENOMIC DNA]</scope>
    <source>
        <strain evidence="13">AG-KIZ</strain>
        <tissue evidence="13">Muscle</tissue>
    </source>
</reference>
<evidence type="ECO:0000259" key="12">
    <source>
        <dbReference type="PROSITE" id="PS52035"/>
    </source>
</evidence>
<dbReference type="InterPro" id="IPR057246">
    <property type="entry name" value="CARBOXYPEPT_ZN_1"/>
</dbReference>
<dbReference type="Pfam" id="PF13620">
    <property type="entry name" value="CarboxypepD_reg"/>
    <property type="match status" value="1"/>
</dbReference>
<keyword evidence="3 13" id="KW-0121">Carboxypeptidase</keyword>
<evidence type="ECO:0000256" key="4">
    <source>
        <dbReference type="ARBA" id="ARBA00022670"/>
    </source>
</evidence>
<dbReference type="GO" id="GO:0005615">
    <property type="term" value="C:extracellular space"/>
    <property type="evidence" value="ECO:0007669"/>
    <property type="project" value="TreeGrafter"/>
</dbReference>
<dbReference type="GO" id="GO:0016485">
    <property type="term" value="P:protein processing"/>
    <property type="evidence" value="ECO:0007669"/>
    <property type="project" value="TreeGrafter"/>
</dbReference>
<keyword evidence="4" id="KW-0645">Protease</keyword>
<feature type="active site" description="Proton donor/acceptor" evidence="10">
    <location>
        <position position="326"/>
    </location>
</feature>
<keyword evidence="5" id="KW-0479">Metal-binding</keyword>
<comment type="cofactor">
    <cofactor evidence="1">
        <name>Zn(2+)</name>
        <dbReference type="ChEBI" id="CHEBI:29105"/>
    </cofactor>
</comment>
<dbReference type="SUPFAM" id="SSF53187">
    <property type="entry name" value="Zn-dependent exopeptidases"/>
    <property type="match status" value="1"/>
</dbReference>
<dbReference type="InterPro" id="IPR050753">
    <property type="entry name" value="Peptidase_M14_domain"/>
</dbReference>
<evidence type="ECO:0000256" key="1">
    <source>
        <dbReference type="ARBA" id="ARBA00001947"/>
    </source>
</evidence>
<keyword evidence="14" id="KW-1185">Reference proteome</keyword>
<dbReference type="EMBL" id="RJVU01067793">
    <property type="protein sequence ID" value="ROI81849.1"/>
    <property type="molecule type" value="Genomic_DNA"/>
</dbReference>
<organism evidence="13 14">
    <name type="scientific">Anabarilius grahami</name>
    <name type="common">Kanglang fish</name>
    <name type="synonym">Barilius grahami</name>
    <dbReference type="NCBI Taxonomy" id="495550"/>
    <lineage>
        <taxon>Eukaryota</taxon>
        <taxon>Metazoa</taxon>
        <taxon>Chordata</taxon>
        <taxon>Craniata</taxon>
        <taxon>Vertebrata</taxon>
        <taxon>Euteleostomi</taxon>
        <taxon>Actinopterygii</taxon>
        <taxon>Neopterygii</taxon>
        <taxon>Teleostei</taxon>
        <taxon>Ostariophysi</taxon>
        <taxon>Cypriniformes</taxon>
        <taxon>Xenocyprididae</taxon>
        <taxon>Xenocypridinae</taxon>
        <taxon>Xenocypridinae incertae sedis</taxon>
        <taxon>Anabarilius</taxon>
    </lineage>
</organism>
<dbReference type="InterPro" id="IPR000834">
    <property type="entry name" value="Peptidase_M14"/>
</dbReference>